<organism evidence="2 3">
    <name type="scientific">Candidatus Portnoybacteria bacterium CG_4_8_14_3_um_filter_40_10</name>
    <dbReference type="NCBI Taxonomy" id="1974801"/>
    <lineage>
        <taxon>Bacteria</taxon>
        <taxon>Candidatus Portnoyibacteriota</taxon>
    </lineage>
</organism>
<proteinExistence type="predicted"/>
<sequence length="151" mass="16999">MMMNIKLMKKKIIIIAGAIILILIIAAGLQKFTNFKPFSLAWYYISGNYKAQYYRPSDEHFPKTYSGPSAETNLNIFIRDSKFIPNANAMPVGTTVTWRNEDKITHNITGDGWASGDLAPGQSFSKTFDSPGDYQYHCSIHPAMKGELIIR</sequence>
<dbReference type="EMBL" id="PFGY01000115">
    <property type="protein sequence ID" value="PIW75928.1"/>
    <property type="molecule type" value="Genomic_DNA"/>
</dbReference>
<dbReference type="Pfam" id="PF13473">
    <property type="entry name" value="Cupredoxin_1"/>
    <property type="match status" value="1"/>
</dbReference>
<evidence type="ECO:0000259" key="1">
    <source>
        <dbReference type="Pfam" id="PF13473"/>
    </source>
</evidence>
<reference evidence="3" key="1">
    <citation type="submission" date="2017-09" db="EMBL/GenBank/DDBJ databases">
        <title>Depth-based differentiation of microbial function through sediment-hosted aquifers and enrichment of novel symbionts in the deep terrestrial subsurface.</title>
        <authorList>
            <person name="Probst A.J."/>
            <person name="Ladd B."/>
            <person name="Jarett J.K."/>
            <person name="Geller-Mcgrath D.E."/>
            <person name="Sieber C.M.K."/>
            <person name="Emerson J.B."/>
            <person name="Anantharaman K."/>
            <person name="Thomas B.C."/>
            <person name="Malmstrom R."/>
            <person name="Stieglmeier M."/>
            <person name="Klingl A."/>
            <person name="Woyke T."/>
            <person name="Ryan C.M."/>
            <person name="Banfield J.F."/>
        </authorList>
    </citation>
    <scope>NUCLEOTIDE SEQUENCE [LARGE SCALE GENOMIC DNA]</scope>
</reference>
<accession>A0A2M7IHK0</accession>
<comment type="caution">
    <text evidence="2">The sequence shown here is derived from an EMBL/GenBank/DDBJ whole genome shotgun (WGS) entry which is preliminary data.</text>
</comment>
<dbReference type="PANTHER" id="PTHR36507:SF1">
    <property type="entry name" value="BLL1555 PROTEIN"/>
    <property type="match status" value="1"/>
</dbReference>
<dbReference type="Gene3D" id="2.60.40.420">
    <property type="entry name" value="Cupredoxins - blue copper proteins"/>
    <property type="match status" value="1"/>
</dbReference>
<dbReference type="PANTHER" id="PTHR36507">
    <property type="entry name" value="BLL1555 PROTEIN"/>
    <property type="match status" value="1"/>
</dbReference>
<dbReference type="InterPro" id="IPR008972">
    <property type="entry name" value="Cupredoxin"/>
</dbReference>
<evidence type="ECO:0000313" key="2">
    <source>
        <dbReference type="EMBL" id="PIW75928.1"/>
    </source>
</evidence>
<protein>
    <recommendedName>
        <fullName evidence="1">EfeO-type cupredoxin-like domain-containing protein</fullName>
    </recommendedName>
</protein>
<dbReference type="Proteomes" id="UP000229561">
    <property type="component" value="Unassembled WGS sequence"/>
</dbReference>
<feature type="domain" description="EfeO-type cupredoxin-like" evidence="1">
    <location>
        <begin position="69"/>
        <end position="150"/>
    </location>
</feature>
<dbReference type="SUPFAM" id="SSF49503">
    <property type="entry name" value="Cupredoxins"/>
    <property type="match status" value="1"/>
</dbReference>
<name>A0A2M7IHK0_9BACT</name>
<evidence type="ECO:0000313" key="3">
    <source>
        <dbReference type="Proteomes" id="UP000229561"/>
    </source>
</evidence>
<gene>
    <name evidence="2" type="ORF">CO001_04075</name>
</gene>
<dbReference type="InterPro" id="IPR028096">
    <property type="entry name" value="EfeO_Cupredoxin"/>
</dbReference>
<dbReference type="InterPro" id="IPR052721">
    <property type="entry name" value="ET_Amicyanin"/>
</dbReference>
<dbReference type="AlphaFoldDB" id="A0A2M7IHK0"/>